<feature type="chain" id="PRO_5045110379" description="Lipoprotein" evidence="1">
    <location>
        <begin position="17"/>
        <end position="118"/>
    </location>
</feature>
<evidence type="ECO:0000313" key="3">
    <source>
        <dbReference type="Proteomes" id="UP000831537"/>
    </source>
</evidence>
<dbReference type="Proteomes" id="UP000831537">
    <property type="component" value="Chromosome"/>
</dbReference>
<protein>
    <recommendedName>
        <fullName evidence="4">Lipoprotein</fullName>
    </recommendedName>
</protein>
<evidence type="ECO:0000256" key="1">
    <source>
        <dbReference type="SAM" id="SignalP"/>
    </source>
</evidence>
<sequence>MRKLMFIFIISFCLMACSKQPDVSMEPSEQTKQTDMREIVWEQLSEEQRQWVNGSWKDAKVSKVTLTSYMVAQSVDPSHFGKEVLVLDFPTKTKSIPSNMIIYADIDTYDYISSGLVD</sequence>
<dbReference type="RefSeq" id="WP_244740922.1">
    <property type="nucleotide sequence ID" value="NZ_CP095071.1"/>
</dbReference>
<accession>A0ABY4GHT0</accession>
<dbReference type="EMBL" id="CP095071">
    <property type="protein sequence ID" value="UOQ83761.1"/>
    <property type="molecule type" value="Genomic_DNA"/>
</dbReference>
<feature type="signal peptide" evidence="1">
    <location>
        <begin position="1"/>
        <end position="16"/>
    </location>
</feature>
<evidence type="ECO:0000313" key="2">
    <source>
        <dbReference type="EMBL" id="UOQ83761.1"/>
    </source>
</evidence>
<keyword evidence="1" id="KW-0732">Signal</keyword>
<gene>
    <name evidence="2" type="ORF">MUN87_13465</name>
</gene>
<name>A0ABY4GHT0_9BACI</name>
<keyword evidence="3" id="KW-1185">Reference proteome</keyword>
<proteinExistence type="predicted"/>
<evidence type="ECO:0008006" key="4">
    <source>
        <dbReference type="Google" id="ProtNLM"/>
    </source>
</evidence>
<reference evidence="2 3" key="1">
    <citation type="submission" date="2022-04" db="EMBL/GenBank/DDBJ databases">
        <title>Gracilibacillus sp. isolated from saltern.</title>
        <authorList>
            <person name="Won M."/>
            <person name="Lee C.-M."/>
            <person name="Woen H.-Y."/>
            <person name="Kwon S.-W."/>
        </authorList>
    </citation>
    <scope>NUCLEOTIDE SEQUENCE [LARGE SCALE GENOMIC DNA]</scope>
    <source>
        <strain evidence="2 3">SSPM10-3</strain>
    </source>
</reference>
<organism evidence="2 3">
    <name type="scientific">Gracilibacillus salinarum</name>
    <dbReference type="NCBI Taxonomy" id="2932255"/>
    <lineage>
        <taxon>Bacteria</taxon>
        <taxon>Bacillati</taxon>
        <taxon>Bacillota</taxon>
        <taxon>Bacilli</taxon>
        <taxon>Bacillales</taxon>
        <taxon>Bacillaceae</taxon>
        <taxon>Gracilibacillus</taxon>
    </lineage>
</organism>